<organism evidence="2 3">
    <name type="scientific">Segatella salivae DSM 15606</name>
    <dbReference type="NCBI Taxonomy" id="888832"/>
    <lineage>
        <taxon>Bacteria</taxon>
        <taxon>Pseudomonadati</taxon>
        <taxon>Bacteroidota</taxon>
        <taxon>Bacteroidia</taxon>
        <taxon>Bacteroidales</taxon>
        <taxon>Prevotellaceae</taxon>
        <taxon>Segatella</taxon>
    </lineage>
</organism>
<keyword evidence="2" id="KW-0808">Transferase</keyword>
<dbReference type="Proteomes" id="UP000003874">
    <property type="component" value="Unassembled WGS sequence"/>
</dbReference>
<dbReference type="EMBL" id="AEQO01000071">
    <property type="protein sequence ID" value="EFV05204.1"/>
    <property type="molecule type" value="Genomic_DNA"/>
</dbReference>
<name>E6MMC5_9BACT</name>
<dbReference type="PANTHER" id="PTHR43685">
    <property type="entry name" value="GLYCOSYLTRANSFERASE"/>
    <property type="match status" value="1"/>
</dbReference>
<protein>
    <submittedName>
        <fullName evidence="2">Glycosyltransferase, group 2 family protein</fullName>
        <ecNumber evidence="2">2.4.-.-</ecNumber>
    </submittedName>
</protein>
<dbReference type="GO" id="GO:0016757">
    <property type="term" value="F:glycosyltransferase activity"/>
    <property type="evidence" value="ECO:0007669"/>
    <property type="project" value="UniProtKB-KW"/>
</dbReference>
<dbReference type="Pfam" id="PF00535">
    <property type="entry name" value="Glycos_transf_2"/>
    <property type="match status" value="1"/>
</dbReference>
<dbReference type="CDD" id="cd00761">
    <property type="entry name" value="Glyco_tranf_GTA_type"/>
    <property type="match status" value="1"/>
</dbReference>
<keyword evidence="2" id="KW-0328">Glycosyltransferase</keyword>
<proteinExistence type="predicted"/>
<dbReference type="InterPro" id="IPR050834">
    <property type="entry name" value="Glycosyltransf_2"/>
</dbReference>
<evidence type="ECO:0000259" key="1">
    <source>
        <dbReference type="Pfam" id="PF00535"/>
    </source>
</evidence>
<dbReference type="HOGENOM" id="CLU_077345_0_0_10"/>
<reference evidence="2 3" key="1">
    <citation type="submission" date="2010-12" db="EMBL/GenBank/DDBJ databases">
        <authorList>
            <person name="Muzny D."/>
            <person name="Qin X."/>
            <person name="Deng J."/>
            <person name="Jiang H."/>
            <person name="Liu Y."/>
            <person name="Qu J."/>
            <person name="Song X.-Z."/>
            <person name="Zhang L."/>
            <person name="Thornton R."/>
            <person name="Coyle M."/>
            <person name="Francisco L."/>
            <person name="Jackson L."/>
            <person name="Javaid M."/>
            <person name="Korchina V."/>
            <person name="Kovar C."/>
            <person name="Mata R."/>
            <person name="Mathew T."/>
            <person name="Ngo R."/>
            <person name="Nguyen L."/>
            <person name="Nguyen N."/>
            <person name="Okwuonu G."/>
            <person name="Ongeri F."/>
            <person name="Pham C."/>
            <person name="Simmons D."/>
            <person name="Wilczek-Boney K."/>
            <person name="Hale W."/>
            <person name="Jakkamsetti A."/>
            <person name="Pham P."/>
            <person name="Ruth R."/>
            <person name="San Lucas F."/>
            <person name="Warren J."/>
            <person name="Zhang J."/>
            <person name="Zhao Z."/>
            <person name="Zhou C."/>
            <person name="Zhu D."/>
            <person name="Lee S."/>
            <person name="Bess C."/>
            <person name="Blankenburg K."/>
            <person name="Forbes L."/>
            <person name="Fu Q."/>
            <person name="Gubbala S."/>
            <person name="Hirani K."/>
            <person name="Jayaseelan J.C."/>
            <person name="Lara F."/>
            <person name="Munidasa M."/>
            <person name="Palculict T."/>
            <person name="Patil S."/>
            <person name="Pu L.-L."/>
            <person name="Saada N."/>
            <person name="Tang L."/>
            <person name="Weissenberger G."/>
            <person name="Zhu Y."/>
            <person name="Hemphill L."/>
            <person name="Shang Y."/>
            <person name="Youmans B."/>
            <person name="Ayvaz T."/>
            <person name="Ross M."/>
            <person name="Santibanez J."/>
            <person name="Aqrawi P."/>
            <person name="Gross S."/>
            <person name="Joshi V."/>
            <person name="Fowler G."/>
            <person name="Nazareth L."/>
            <person name="Reid J."/>
            <person name="Worley K."/>
            <person name="Petrosino J."/>
            <person name="Highlander S."/>
            <person name="Gibbs R."/>
        </authorList>
    </citation>
    <scope>NUCLEOTIDE SEQUENCE [LARGE SCALE GENOMIC DNA]</scope>
    <source>
        <strain evidence="2 3">DSM 15606</strain>
    </source>
</reference>
<dbReference type="EC" id="2.4.-.-" evidence="2"/>
<dbReference type="AlphaFoldDB" id="E6MMC5"/>
<feature type="domain" description="Glycosyltransferase 2-like" evidence="1">
    <location>
        <begin position="8"/>
        <end position="167"/>
    </location>
</feature>
<dbReference type="eggNOG" id="COG0463">
    <property type="taxonomic scope" value="Bacteria"/>
</dbReference>
<dbReference type="Gene3D" id="3.90.550.10">
    <property type="entry name" value="Spore Coat Polysaccharide Biosynthesis Protein SpsA, Chain A"/>
    <property type="match status" value="1"/>
</dbReference>
<dbReference type="InterPro" id="IPR001173">
    <property type="entry name" value="Glyco_trans_2-like"/>
</dbReference>
<accession>E6MMC5</accession>
<evidence type="ECO:0000313" key="2">
    <source>
        <dbReference type="EMBL" id="EFV05204.1"/>
    </source>
</evidence>
<gene>
    <name evidence="2" type="ORF">HMPREF9420_0643</name>
</gene>
<dbReference type="InterPro" id="IPR029044">
    <property type="entry name" value="Nucleotide-diphossugar_trans"/>
</dbReference>
<dbReference type="RefSeq" id="WP_007133920.1">
    <property type="nucleotide sequence ID" value="NZ_GL629647.1"/>
</dbReference>
<keyword evidence="3" id="KW-1185">Reference proteome</keyword>
<sequence length="295" mass="35064">MPHKKELSILIPCYNCQCVELVKGLVTQCEDIEGLRYEVIVADDGSTDKHLCLLNEELLDLEHVRYITREKNIGRACIRNFLVQQATYEWVLFVDSDLSIIREDYILSYIQLDSTFLVAYGSYEVGNENTTNLRYLYEKNAAPKHTMEQRKLHPYHHLHTANLMMKRTTALTYPFDERFKRYGFEDVLLGKKLQEHNVCIAQINNPLLFDHFETNDSYMEKTEEALQTLYTFRNELSGFSSLLTLNYHLRKWGLHYIILFIFQQKRRKWRTILCGERPNLKLYIIYKLGYFISLF</sequence>
<dbReference type="STRING" id="888832.HMPREF9420_0643"/>
<comment type="caution">
    <text evidence="2">The sequence shown here is derived from an EMBL/GenBank/DDBJ whole genome shotgun (WGS) entry which is preliminary data.</text>
</comment>
<dbReference type="SUPFAM" id="SSF53448">
    <property type="entry name" value="Nucleotide-diphospho-sugar transferases"/>
    <property type="match status" value="1"/>
</dbReference>
<dbReference type="PANTHER" id="PTHR43685:SF3">
    <property type="entry name" value="SLR2126 PROTEIN"/>
    <property type="match status" value="1"/>
</dbReference>
<evidence type="ECO:0000313" key="3">
    <source>
        <dbReference type="Proteomes" id="UP000003874"/>
    </source>
</evidence>